<evidence type="ECO:0000313" key="3">
    <source>
        <dbReference type="Proteomes" id="UP000254938"/>
    </source>
</evidence>
<reference evidence="2 3" key="1">
    <citation type="submission" date="2018-06" db="EMBL/GenBank/DDBJ databases">
        <authorList>
            <consortium name="Pathogen Informatics"/>
            <person name="Doyle S."/>
        </authorList>
    </citation>
    <scope>NUCLEOTIDE SEQUENCE [LARGE SCALE GENOMIC DNA]</scope>
    <source>
        <strain evidence="2 3">NCTC9140</strain>
    </source>
</reference>
<evidence type="ECO:0000256" key="1">
    <source>
        <dbReference type="SAM" id="MobiDB-lite"/>
    </source>
</evidence>
<dbReference type="AlphaFoldDB" id="A0A377TZ12"/>
<organism evidence="2 3">
    <name type="scientific">Klebsiella pneumoniae</name>
    <dbReference type="NCBI Taxonomy" id="573"/>
    <lineage>
        <taxon>Bacteria</taxon>
        <taxon>Pseudomonadati</taxon>
        <taxon>Pseudomonadota</taxon>
        <taxon>Gammaproteobacteria</taxon>
        <taxon>Enterobacterales</taxon>
        <taxon>Enterobacteriaceae</taxon>
        <taxon>Klebsiella/Raoultella group</taxon>
        <taxon>Klebsiella</taxon>
        <taxon>Klebsiella pneumoniae complex</taxon>
    </lineage>
</organism>
<accession>A0A377TZ12</accession>
<protein>
    <submittedName>
        <fullName evidence="2">Uncharacterized protein</fullName>
    </submittedName>
</protein>
<dbReference type="EMBL" id="UGKQ01000007">
    <property type="protein sequence ID" value="STS84081.1"/>
    <property type="molecule type" value="Genomic_DNA"/>
</dbReference>
<feature type="region of interest" description="Disordered" evidence="1">
    <location>
        <begin position="69"/>
        <end position="94"/>
    </location>
</feature>
<gene>
    <name evidence="2" type="ORF">NCTC9140_05867</name>
</gene>
<evidence type="ECO:0000313" key="2">
    <source>
        <dbReference type="EMBL" id="STS84081.1"/>
    </source>
</evidence>
<proteinExistence type="predicted"/>
<dbReference type="Proteomes" id="UP000254938">
    <property type="component" value="Unassembled WGS sequence"/>
</dbReference>
<sequence length="119" mass="13248">MTWRNEFSQECNQLRIFTASSVARTTNSLFKPVIFMFIMINADTLTKTESWRRTIGAARVDKGIINAAAGPDIPGRGRSVSPPATRSESVSKHRPGDTLRGLLLTLLDTFFDTLFDTLL</sequence>
<name>A0A377TZ12_KLEPN</name>